<dbReference type="EMBL" id="PFFQ01000055">
    <property type="protein sequence ID" value="PIW14866.1"/>
    <property type="molecule type" value="Genomic_DNA"/>
</dbReference>
<sequence>MMYRLVFTSQYEKRELRYLKRHPEIKSQYLKTLQLLELNPYHPSLRLHALKGKLQGLYSVSVNLSVRLTLEFLIQENEIIPINIGDHDTVVLT</sequence>
<dbReference type="Gene3D" id="3.30.2310.20">
    <property type="entry name" value="RelE-like"/>
    <property type="match status" value="1"/>
</dbReference>
<comment type="caution">
    <text evidence="1">The sequence shown here is derived from an EMBL/GenBank/DDBJ whole genome shotgun (WGS) entry which is preliminary data.</text>
</comment>
<accession>A0A2M7FZX9</accession>
<name>A0A2M7FZX9_9BACT</name>
<evidence type="ECO:0000313" key="1">
    <source>
        <dbReference type="EMBL" id="PIW14866.1"/>
    </source>
</evidence>
<dbReference type="InterPro" id="IPR035093">
    <property type="entry name" value="RelE/ParE_toxin_dom_sf"/>
</dbReference>
<protein>
    <submittedName>
        <fullName evidence="1">Plasmid stabilization protein</fullName>
    </submittedName>
</protein>
<dbReference type="SUPFAM" id="SSF143011">
    <property type="entry name" value="RelE-like"/>
    <property type="match status" value="1"/>
</dbReference>
<organism evidence="1 2">
    <name type="scientific">bacterium (Candidatus Blackallbacteria) CG17_big_fil_post_rev_8_21_14_2_50_48_46</name>
    <dbReference type="NCBI Taxonomy" id="2014261"/>
    <lineage>
        <taxon>Bacteria</taxon>
        <taxon>Candidatus Blackallbacteria</taxon>
    </lineage>
</organism>
<evidence type="ECO:0000313" key="2">
    <source>
        <dbReference type="Proteomes" id="UP000231019"/>
    </source>
</evidence>
<reference evidence="1 2" key="1">
    <citation type="submission" date="2017-09" db="EMBL/GenBank/DDBJ databases">
        <title>Depth-based differentiation of microbial function through sediment-hosted aquifers and enrichment of novel symbionts in the deep terrestrial subsurface.</title>
        <authorList>
            <person name="Probst A.J."/>
            <person name="Ladd B."/>
            <person name="Jarett J.K."/>
            <person name="Geller-Mcgrath D.E."/>
            <person name="Sieber C.M."/>
            <person name="Emerson J.B."/>
            <person name="Anantharaman K."/>
            <person name="Thomas B.C."/>
            <person name="Malmstrom R."/>
            <person name="Stieglmeier M."/>
            <person name="Klingl A."/>
            <person name="Woyke T."/>
            <person name="Ryan C.M."/>
            <person name="Banfield J.F."/>
        </authorList>
    </citation>
    <scope>NUCLEOTIDE SEQUENCE [LARGE SCALE GENOMIC DNA]</scope>
    <source>
        <strain evidence="1">CG17_big_fil_post_rev_8_21_14_2_50_48_46</strain>
    </source>
</reference>
<proteinExistence type="predicted"/>
<dbReference type="Proteomes" id="UP000231019">
    <property type="component" value="Unassembled WGS sequence"/>
</dbReference>
<dbReference type="AlphaFoldDB" id="A0A2M7FZX9"/>
<gene>
    <name evidence="1" type="ORF">COW36_19640</name>
</gene>